<accession>A0A4U2YVN8</accession>
<dbReference type="InterPro" id="IPR025328">
    <property type="entry name" value="DUF4234"/>
</dbReference>
<evidence type="ECO:0000313" key="3">
    <source>
        <dbReference type="EMBL" id="TKI64201.1"/>
    </source>
</evidence>
<keyword evidence="1" id="KW-0472">Membrane</keyword>
<reference evidence="3 4" key="1">
    <citation type="submission" date="2019-04" db="EMBL/GenBank/DDBJ databases">
        <authorList>
            <person name="Dong K."/>
        </authorList>
    </citation>
    <scope>NUCLEOTIDE SEQUENCE [LARGE SCALE GENOMIC DNA]</scope>
    <source>
        <strain evidence="4">dk3543</strain>
    </source>
</reference>
<protein>
    <submittedName>
        <fullName evidence="3">DUF4234 domain-containing protein</fullName>
    </submittedName>
</protein>
<evidence type="ECO:0000256" key="1">
    <source>
        <dbReference type="SAM" id="Phobius"/>
    </source>
</evidence>
<evidence type="ECO:0000313" key="4">
    <source>
        <dbReference type="Proteomes" id="UP000307808"/>
    </source>
</evidence>
<proteinExistence type="predicted"/>
<dbReference type="OrthoDB" id="4945834at2"/>
<feature type="domain" description="DUF4234" evidence="2">
    <location>
        <begin position="30"/>
        <end position="91"/>
    </location>
</feature>
<dbReference type="Pfam" id="PF14018">
    <property type="entry name" value="DUF4234"/>
    <property type="match status" value="1"/>
</dbReference>
<organism evidence="3 4">
    <name type="scientific">Nocardioides jishulii</name>
    <dbReference type="NCBI Taxonomy" id="2575440"/>
    <lineage>
        <taxon>Bacteria</taxon>
        <taxon>Bacillati</taxon>
        <taxon>Actinomycetota</taxon>
        <taxon>Actinomycetes</taxon>
        <taxon>Propionibacteriales</taxon>
        <taxon>Nocardioidaceae</taxon>
        <taxon>Nocardioides</taxon>
    </lineage>
</organism>
<dbReference type="EMBL" id="SZPY01000001">
    <property type="protein sequence ID" value="TKI64201.1"/>
    <property type="molecule type" value="Genomic_DNA"/>
</dbReference>
<feature type="transmembrane region" description="Helical" evidence="1">
    <location>
        <begin position="105"/>
        <end position="126"/>
    </location>
</feature>
<comment type="caution">
    <text evidence="3">The sequence shown here is derived from an EMBL/GenBank/DDBJ whole genome shotgun (WGS) entry which is preliminary data.</text>
</comment>
<keyword evidence="1" id="KW-0812">Transmembrane</keyword>
<dbReference type="Proteomes" id="UP000307808">
    <property type="component" value="Unassembled WGS sequence"/>
</dbReference>
<keyword evidence="4" id="KW-1185">Reference proteome</keyword>
<evidence type="ECO:0000259" key="2">
    <source>
        <dbReference type="Pfam" id="PF14018"/>
    </source>
</evidence>
<sequence length="142" mass="14974">MTTTSGSAPYAPPAGEQFAGPGTGPIGQVRGTGVAILLCIVTLGIYSIYWFYKVHQEMKTHSGAGIGGVLALLLAIVVGVVMPFITSHEIGALRERAGQDPKVSAVTGLWYFPGAALLVLPIVWFVKTNEAINDYWRSQGAA</sequence>
<feature type="transmembrane region" description="Helical" evidence="1">
    <location>
        <begin position="33"/>
        <end position="52"/>
    </location>
</feature>
<keyword evidence="1" id="KW-1133">Transmembrane helix</keyword>
<feature type="transmembrane region" description="Helical" evidence="1">
    <location>
        <begin position="64"/>
        <end position="85"/>
    </location>
</feature>
<dbReference type="AlphaFoldDB" id="A0A4U2YVN8"/>
<gene>
    <name evidence="3" type="ORF">FC770_03305</name>
</gene>
<dbReference type="RefSeq" id="WP_137064661.1">
    <property type="nucleotide sequence ID" value="NZ_CP040748.1"/>
</dbReference>
<name>A0A4U2YVN8_9ACTN</name>